<organism evidence="2 3">
    <name type="scientific">Polypedilum vanderplanki</name>
    <name type="common">Sleeping chironomid midge</name>
    <dbReference type="NCBI Taxonomy" id="319348"/>
    <lineage>
        <taxon>Eukaryota</taxon>
        <taxon>Metazoa</taxon>
        <taxon>Ecdysozoa</taxon>
        <taxon>Arthropoda</taxon>
        <taxon>Hexapoda</taxon>
        <taxon>Insecta</taxon>
        <taxon>Pterygota</taxon>
        <taxon>Neoptera</taxon>
        <taxon>Endopterygota</taxon>
        <taxon>Diptera</taxon>
        <taxon>Nematocera</taxon>
        <taxon>Chironomoidea</taxon>
        <taxon>Chironomidae</taxon>
        <taxon>Chironominae</taxon>
        <taxon>Polypedilum</taxon>
        <taxon>Polypedilum</taxon>
    </lineage>
</organism>
<dbReference type="PANTHER" id="PTHR24413">
    <property type="entry name" value="SPECKLE-TYPE POZ PROTEIN"/>
    <property type="match status" value="1"/>
</dbReference>
<keyword evidence="3" id="KW-1185">Reference proteome</keyword>
<dbReference type="Proteomes" id="UP001107558">
    <property type="component" value="Chromosome 2"/>
</dbReference>
<gene>
    <name evidence="2" type="ORF">PVAND_005335</name>
</gene>
<feature type="domain" description="BTB" evidence="1">
    <location>
        <begin position="1"/>
        <end position="74"/>
    </location>
</feature>
<accession>A0A9J6C1R9</accession>
<evidence type="ECO:0000313" key="3">
    <source>
        <dbReference type="Proteomes" id="UP001107558"/>
    </source>
</evidence>
<evidence type="ECO:0000313" key="2">
    <source>
        <dbReference type="EMBL" id="KAG5675430.1"/>
    </source>
</evidence>
<dbReference type="EMBL" id="JADBJN010000002">
    <property type="protein sequence ID" value="KAG5675430.1"/>
    <property type="molecule type" value="Genomic_DNA"/>
</dbReference>
<evidence type="ECO:0000259" key="1">
    <source>
        <dbReference type="Pfam" id="PF00651"/>
    </source>
</evidence>
<dbReference type="Pfam" id="PF00651">
    <property type="entry name" value="BTB"/>
    <property type="match status" value="1"/>
</dbReference>
<dbReference type="Gene3D" id="3.30.710.10">
    <property type="entry name" value="Potassium Channel Kv1.1, Chain A"/>
    <property type="match status" value="1"/>
</dbReference>
<dbReference type="InterPro" id="IPR000210">
    <property type="entry name" value="BTB/POZ_dom"/>
</dbReference>
<proteinExistence type="predicted"/>
<dbReference type="SUPFAM" id="SSF54695">
    <property type="entry name" value="POZ domain"/>
    <property type="match status" value="1"/>
</dbReference>
<reference evidence="2" key="1">
    <citation type="submission" date="2021-03" db="EMBL/GenBank/DDBJ databases">
        <title>Chromosome level genome of the anhydrobiotic midge Polypedilum vanderplanki.</title>
        <authorList>
            <person name="Yoshida Y."/>
            <person name="Kikawada T."/>
            <person name="Gusev O."/>
        </authorList>
    </citation>
    <scope>NUCLEOTIDE SEQUENCE</scope>
    <source>
        <strain evidence="2">NIAS01</strain>
        <tissue evidence="2">Whole body or cell culture</tissue>
    </source>
</reference>
<protein>
    <recommendedName>
        <fullName evidence="1">BTB domain-containing protein</fullName>
    </recommendedName>
</protein>
<dbReference type="OrthoDB" id="6359816at2759"/>
<name>A0A9J6C1R9_POLVA</name>
<dbReference type="AlphaFoldDB" id="A0A9J6C1R9"/>
<sequence>MRSEFFSNVLNCHSKEAQTGMIEVTEDYAVMYELCGYLYYDRFNKSEVILLMIAADKYQIKNLFLECKKYLMKNITMDNCIEIFYLTKTLLDEDLKATALKIFNENRSKILSSQKWKEAK</sequence>
<comment type="caution">
    <text evidence="2">The sequence shown here is derived from an EMBL/GenBank/DDBJ whole genome shotgun (WGS) entry which is preliminary data.</text>
</comment>
<dbReference type="InterPro" id="IPR011333">
    <property type="entry name" value="SKP1/BTB/POZ_sf"/>
</dbReference>